<dbReference type="RefSeq" id="WP_068217780.1">
    <property type="nucleotide sequence ID" value="NZ_CP139724.1"/>
</dbReference>
<dbReference type="OrthoDB" id="981777at2"/>
<reference evidence="2 3" key="1">
    <citation type="submission" date="2016-01" db="EMBL/GenBank/DDBJ databases">
        <title>Genome sequencing of Roseivirga spongicola UST030701-084.</title>
        <authorList>
            <person name="Selvaratnam C."/>
            <person name="Thevarajoo S."/>
            <person name="Goh K.M."/>
            <person name="Ee R."/>
            <person name="Chan K.-G."/>
            <person name="Chong C.S."/>
        </authorList>
    </citation>
    <scope>NUCLEOTIDE SEQUENCE [LARGE SCALE GENOMIC DNA]</scope>
    <source>
        <strain evidence="2 3">UST030701-084</strain>
    </source>
</reference>
<evidence type="ECO:0000256" key="1">
    <source>
        <dbReference type="SAM" id="Phobius"/>
    </source>
</evidence>
<protein>
    <submittedName>
        <fullName evidence="2">Uncharacterized protein</fullName>
    </submittedName>
</protein>
<sequence>MSKFELSDKELKQLLQNEGLEEPSMSFNRMILEKAQAFEQTRSIKTPLALKIAFGVLMLIPLILIFVGGGVDLGLVETIKEQQISIPSPSLDFQVNSYYFYFLALTVGVIWLSVFFNKVLSNQK</sequence>
<accession>A0A150XHZ9</accession>
<organism evidence="2 3">
    <name type="scientific">Roseivirga spongicola</name>
    <dbReference type="NCBI Taxonomy" id="333140"/>
    <lineage>
        <taxon>Bacteria</taxon>
        <taxon>Pseudomonadati</taxon>
        <taxon>Bacteroidota</taxon>
        <taxon>Cytophagia</taxon>
        <taxon>Cytophagales</taxon>
        <taxon>Roseivirgaceae</taxon>
        <taxon>Roseivirga</taxon>
    </lineage>
</organism>
<dbReference type="AlphaFoldDB" id="A0A150XHZ9"/>
<evidence type="ECO:0000313" key="3">
    <source>
        <dbReference type="Proteomes" id="UP000075606"/>
    </source>
</evidence>
<dbReference type="STRING" id="333140.AWW68_05930"/>
<proteinExistence type="predicted"/>
<name>A0A150XHZ9_9BACT</name>
<keyword evidence="1" id="KW-0812">Transmembrane</keyword>
<keyword evidence="3" id="KW-1185">Reference proteome</keyword>
<keyword evidence="1" id="KW-0472">Membrane</keyword>
<feature type="transmembrane region" description="Helical" evidence="1">
    <location>
        <begin position="98"/>
        <end position="116"/>
    </location>
</feature>
<evidence type="ECO:0000313" key="2">
    <source>
        <dbReference type="EMBL" id="KYG78303.1"/>
    </source>
</evidence>
<feature type="transmembrane region" description="Helical" evidence="1">
    <location>
        <begin position="48"/>
        <end position="67"/>
    </location>
</feature>
<dbReference type="Proteomes" id="UP000075606">
    <property type="component" value="Unassembled WGS sequence"/>
</dbReference>
<dbReference type="EMBL" id="LRPC01000001">
    <property type="protein sequence ID" value="KYG78303.1"/>
    <property type="molecule type" value="Genomic_DNA"/>
</dbReference>
<keyword evidence="1" id="KW-1133">Transmembrane helix</keyword>
<gene>
    <name evidence="2" type="ORF">AWW68_05930</name>
</gene>
<comment type="caution">
    <text evidence="2">The sequence shown here is derived from an EMBL/GenBank/DDBJ whole genome shotgun (WGS) entry which is preliminary data.</text>
</comment>